<accession>A5C5B5</accession>
<dbReference type="AlphaFoldDB" id="A5C5B5"/>
<organism evidence="5">
    <name type="scientific">Vitis vinifera</name>
    <name type="common">Grape</name>
    <dbReference type="NCBI Taxonomy" id="29760"/>
    <lineage>
        <taxon>Eukaryota</taxon>
        <taxon>Viridiplantae</taxon>
        <taxon>Streptophyta</taxon>
        <taxon>Embryophyta</taxon>
        <taxon>Tracheophyta</taxon>
        <taxon>Spermatophyta</taxon>
        <taxon>Magnoliopsida</taxon>
        <taxon>eudicotyledons</taxon>
        <taxon>Gunneridae</taxon>
        <taxon>Pentapetalae</taxon>
        <taxon>rosids</taxon>
        <taxon>Vitales</taxon>
        <taxon>Vitaceae</taxon>
        <taxon>Viteae</taxon>
        <taxon>Vitis</taxon>
    </lineage>
</organism>
<sequence length="762" mass="86101">MALYTHWYRHDQLLLNAIFASVSKAVMPLIGMTTTSRARIMQLKEDLTLIQQGSHTVFEFHHAIKVIADELSLIDAPISNDDLTLYVLNGLGSEFRDMVAPICTREIALSFVELHDLLIGHEHYLKAWMEILRPWVVTVNCSQWKSSSHRFKNNKNGSKQNSSNKASSKKSFCMPNYDHPGHTTKNYAKLQSRPTANCTTSSAPSNGKWLLDSATSHNITSDLANLSIHYEYDGQDEVVLGDGTGVNVVFILWNYVLPYLKLMSSPWLELVLRLIVGIICWVTLFQNFYHLFFVVITYLCPPLSPYCHKNSTVERHHRHIVKTGMTLLHHASALSTYWSYALDTIVYLINRLPNLLYLCQSPFEVLFGRVPDYHKLRTFGCQCYPWLVPYHANKFQPKSQPCVFLGYSLTQHAFQCLDLHMGKLYLSRHVTFDENIFPFTKATTSTPTAVATPCPTSFSPSPVPPVCMVPSDDISVTPIALDATTTLTLSPTPGMASSSSTSNPSFFEPPLPITPAPPTCTHPMIKRHLDGTMDWFKACLVAKGFNQCSSVDYIETFSPVIKLTTIRLIFSLALSNNWPFKQIDVNNMFLHGQLTEQVFMQQPVGFIDQSYPHHVCSLQKSIYGLKQGPRAWYNALRSGLLELEYRALATATSDIAWIKSLLDELGLTLCEPPLLLYDNVGATQLSLNPVMHSRMKHIAIDLHFVYDFVHRGKLCVAHVHKDDQLVDLLTKPLVQSRFNLLRGKINVANRMPILRDHISEST</sequence>
<dbReference type="PANTHER" id="PTHR47481:SF22">
    <property type="entry name" value="RETROTRANSPOSON GAG DOMAIN-CONTAINING PROTEIN"/>
    <property type="match status" value="1"/>
</dbReference>
<evidence type="ECO:0000256" key="2">
    <source>
        <dbReference type="SAM" id="Phobius"/>
    </source>
</evidence>
<feature type="region of interest" description="Disordered" evidence="1">
    <location>
        <begin position="147"/>
        <end position="171"/>
    </location>
</feature>
<feature type="transmembrane region" description="Helical" evidence="2">
    <location>
        <begin position="13"/>
        <end position="34"/>
    </location>
</feature>
<feature type="domain" description="Retroviral polymerase SH3-like" evidence="4">
    <location>
        <begin position="381"/>
        <end position="442"/>
    </location>
</feature>
<evidence type="ECO:0000313" key="5">
    <source>
        <dbReference type="EMBL" id="CAN81844.1"/>
    </source>
</evidence>
<feature type="compositionally biased region" description="Low complexity" evidence="1">
    <location>
        <begin position="154"/>
        <end position="171"/>
    </location>
</feature>
<feature type="domain" description="Reverse transcriptase Ty1/copia-type" evidence="3">
    <location>
        <begin position="535"/>
        <end position="647"/>
    </location>
</feature>
<dbReference type="InterPro" id="IPR036397">
    <property type="entry name" value="RNaseH_sf"/>
</dbReference>
<dbReference type="GO" id="GO:0003676">
    <property type="term" value="F:nucleic acid binding"/>
    <property type="evidence" value="ECO:0007669"/>
    <property type="project" value="InterPro"/>
</dbReference>
<name>A5C5B5_VITVI</name>
<dbReference type="SUPFAM" id="SSF53098">
    <property type="entry name" value="Ribonuclease H-like"/>
    <property type="match status" value="1"/>
</dbReference>
<dbReference type="PANTHER" id="PTHR47481">
    <property type="match status" value="1"/>
</dbReference>
<evidence type="ECO:0000259" key="3">
    <source>
        <dbReference type="Pfam" id="PF07727"/>
    </source>
</evidence>
<evidence type="ECO:0000256" key="1">
    <source>
        <dbReference type="SAM" id="MobiDB-lite"/>
    </source>
</evidence>
<dbReference type="EMBL" id="AM482873">
    <property type="protein sequence ID" value="CAN81844.1"/>
    <property type="molecule type" value="Genomic_DNA"/>
</dbReference>
<dbReference type="InterPro" id="IPR013103">
    <property type="entry name" value="RVT_2"/>
</dbReference>
<dbReference type="CDD" id="cd09272">
    <property type="entry name" value="RNase_HI_RT_Ty1"/>
    <property type="match status" value="1"/>
</dbReference>
<evidence type="ECO:0000259" key="4">
    <source>
        <dbReference type="Pfam" id="PF25597"/>
    </source>
</evidence>
<dbReference type="Pfam" id="PF07727">
    <property type="entry name" value="RVT_2"/>
    <property type="match status" value="1"/>
</dbReference>
<reference evidence="5" key="1">
    <citation type="journal article" date="2007" name="PLoS ONE">
        <title>The first genome sequence of an elite grapevine cultivar (Pinot noir Vitis vinifera L.): coping with a highly heterozygous genome.</title>
        <authorList>
            <person name="Velasco R."/>
            <person name="Zharkikh A."/>
            <person name="Troggio M."/>
            <person name="Cartwright D.A."/>
            <person name="Cestaro A."/>
            <person name="Pruss D."/>
            <person name="Pindo M."/>
            <person name="FitzGerald L.M."/>
            <person name="Vezzulli S."/>
            <person name="Reid J."/>
            <person name="Malacarne G."/>
            <person name="Iliev D."/>
            <person name="Coppola G."/>
            <person name="Wardell B."/>
            <person name="Micheletti D."/>
            <person name="Macalma T."/>
            <person name="Facci M."/>
            <person name="Mitchell J.T."/>
            <person name="Perazzolli M."/>
            <person name="Eldredge G."/>
            <person name="Gatto P."/>
            <person name="Oyzerski R."/>
            <person name="Moretto M."/>
            <person name="Gutin N."/>
            <person name="Stefanini M."/>
            <person name="Chen Y."/>
            <person name="Segala C."/>
            <person name="Davenport C."/>
            <person name="Dematte L."/>
            <person name="Mraz A."/>
            <person name="Battilana J."/>
            <person name="Stormo K."/>
            <person name="Costa F."/>
            <person name="Tao Q."/>
            <person name="Si-Ammour A."/>
            <person name="Harkins T."/>
            <person name="Lackey A."/>
            <person name="Perbost C."/>
            <person name="Taillon B."/>
            <person name="Stella A."/>
            <person name="Solovyev V."/>
            <person name="Fawcett J.A."/>
            <person name="Sterck L."/>
            <person name="Vandepoele K."/>
            <person name="Grando S.M."/>
            <person name="Toppo S."/>
            <person name="Moser C."/>
            <person name="Lanchbury J."/>
            <person name="Bogden R."/>
            <person name="Skolnick M."/>
            <person name="Sgaramella V."/>
            <person name="Bhatnagar S.K."/>
            <person name="Fontana P."/>
            <person name="Gutin A."/>
            <person name="Van de Peer Y."/>
            <person name="Salamini F."/>
            <person name="Viola R."/>
        </authorList>
    </citation>
    <scope>NUCLEOTIDE SEQUENCE</scope>
</reference>
<dbReference type="Gene3D" id="3.30.420.10">
    <property type="entry name" value="Ribonuclease H-like superfamily/Ribonuclease H"/>
    <property type="match status" value="1"/>
</dbReference>
<keyword evidence="2" id="KW-0812">Transmembrane</keyword>
<protein>
    <submittedName>
        <fullName evidence="5">Uncharacterized protein</fullName>
    </submittedName>
</protein>
<dbReference type="Pfam" id="PF25597">
    <property type="entry name" value="SH3_retrovirus"/>
    <property type="match status" value="1"/>
</dbReference>
<proteinExistence type="predicted"/>
<dbReference type="InterPro" id="IPR057670">
    <property type="entry name" value="SH3_retrovirus"/>
</dbReference>
<dbReference type="SUPFAM" id="SSF56672">
    <property type="entry name" value="DNA/RNA polymerases"/>
    <property type="match status" value="1"/>
</dbReference>
<gene>
    <name evidence="5" type="ORF">VITISV_005376</name>
</gene>
<keyword evidence="2" id="KW-1133">Transmembrane helix</keyword>
<dbReference type="InterPro" id="IPR043502">
    <property type="entry name" value="DNA/RNA_pol_sf"/>
</dbReference>
<keyword evidence="2" id="KW-0472">Membrane</keyword>
<dbReference type="InterPro" id="IPR012337">
    <property type="entry name" value="RNaseH-like_sf"/>
</dbReference>